<dbReference type="Pfam" id="PF14647">
    <property type="entry name" value="FAM91_N"/>
    <property type="match status" value="1"/>
</dbReference>
<dbReference type="InterPro" id="IPR028091">
    <property type="entry name" value="FAM91_N_dom"/>
</dbReference>
<name>A0A8J6BAX8_9EUKA</name>
<evidence type="ECO:0000313" key="2">
    <source>
        <dbReference type="EMBL" id="KAG9393567.1"/>
    </source>
</evidence>
<evidence type="ECO:0000259" key="1">
    <source>
        <dbReference type="Pfam" id="PF14647"/>
    </source>
</evidence>
<dbReference type="EMBL" id="JAHDYR010000024">
    <property type="protein sequence ID" value="KAG9393567.1"/>
    <property type="molecule type" value="Genomic_DNA"/>
</dbReference>
<proteinExistence type="predicted"/>
<protein>
    <submittedName>
        <fullName evidence="2">FAM91 N-terminus</fullName>
    </submittedName>
</protein>
<reference evidence="2" key="1">
    <citation type="submission" date="2021-05" db="EMBL/GenBank/DDBJ databases">
        <title>A free-living protist that lacks canonical eukaryotic 1 DNA replication and segregation systems.</title>
        <authorList>
            <person name="Salas-Leiva D.E."/>
            <person name="Tromer E.C."/>
            <person name="Curtis B.A."/>
            <person name="Jerlstrom-Hultqvist J."/>
            <person name="Kolisko M."/>
            <person name="Yi Z."/>
            <person name="Salas-Leiva J.S."/>
            <person name="Gallot-Lavallee L."/>
            <person name="Kops G.J.P.L."/>
            <person name="Archibald J.M."/>
            <person name="Simpson A.G.B."/>
            <person name="Roger A.J."/>
        </authorList>
    </citation>
    <scope>NUCLEOTIDE SEQUENCE</scope>
    <source>
        <strain evidence="2">BICM</strain>
    </source>
</reference>
<evidence type="ECO:0000313" key="3">
    <source>
        <dbReference type="Proteomes" id="UP000717585"/>
    </source>
</evidence>
<gene>
    <name evidence="2" type="ORF">J8273_5054</name>
</gene>
<dbReference type="AlphaFoldDB" id="A0A8J6BAX8"/>
<sequence length="660" mass="70458">MGDDLCMDFSTDLESHYNISIAGIPGKSPFAGPLDPPAGRVSKSQQQQVLFLQRRRWRRDMKPEMKEKQYYKRMMAALAKAGQVFPYALLPDCLAADMPVPMFYETLIEQQLAAGTAWQDVSPFTRADIVKLFAVDGAWYQEQLDRRPTTRRSLFSRAAAPKVRLPPLSRTAIDHWWTVHANPDSPSPSGRLAKTYGLIQAAQGTRTAGELPVDDLLDLMSQGSVFFQSIPDHGVSLASTDIAAVLTDVSDLVPYECELLAALDRPGPDQQTATLIRVGLVHALLPGPADPRSVAVYHSSWLDGDAAETAESSVGVALDPAVLRAVAELDGPAELVHIAHKIGQTGYAGDGEARDMARLITAEFGAVAPTPMAESAGLPHVLDLESSRETKVAAVRAIGVILDALAKALPAGHRIYLMATERLAEGPGQLAVPASTRLIVCPRATHLDTPTPALGRGLDPSLQPWVRLLAMTTVGVGPAIFLYPPGATVVRPPPVRGDLVDPARPHFPLPAATSLALLSQPRATPLLLQERLPGRTVSIGLPLPEGAIDSVPEFLHPFIDVAGEFNVDSQPAVLRVAVDGEVTTPVALEFGFPTAEPGLVASMFEGLIANGVLTSSGQARVLAATRIQHCVVSEFRGRVEAEVRGVVALSLTDGGYTIHG</sequence>
<dbReference type="Proteomes" id="UP000717585">
    <property type="component" value="Unassembled WGS sequence"/>
</dbReference>
<feature type="domain" description="FAM91 N-terminal" evidence="1">
    <location>
        <begin position="57"/>
        <end position="227"/>
    </location>
</feature>
<comment type="caution">
    <text evidence="2">The sequence shown here is derived from an EMBL/GenBank/DDBJ whole genome shotgun (WGS) entry which is preliminary data.</text>
</comment>
<organism evidence="2 3">
    <name type="scientific">Carpediemonas membranifera</name>
    <dbReference type="NCBI Taxonomy" id="201153"/>
    <lineage>
        <taxon>Eukaryota</taxon>
        <taxon>Metamonada</taxon>
        <taxon>Carpediemonas-like organisms</taxon>
        <taxon>Carpediemonas</taxon>
    </lineage>
</organism>
<keyword evidence="3" id="KW-1185">Reference proteome</keyword>
<accession>A0A8J6BAX8</accession>